<dbReference type="EMBL" id="VYZN01000041">
    <property type="protein sequence ID" value="KAE9531259.1"/>
    <property type="molecule type" value="Genomic_DNA"/>
</dbReference>
<evidence type="ECO:0000313" key="2">
    <source>
        <dbReference type="Proteomes" id="UP000475862"/>
    </source>
</evidence>
<gene>
    <name evidence="1" type="ORF">AGLY_010465</name>
</gene>
<dbReference type="AlphaFoldDB" id="A0A6G0TDM2"/>
<sequence>MDTMRMSYKDTLTRFSGVLTRLHMYTDERLHCRLLSLKPKDDAQGVIEGFIVLAFSNGKTFFSIICKNKAIATEFPTATLYIGSYIVELEHHSCLHASIRNYVNDEKKFIHEKLSLYLIASVCDGHREGERVRCGDSDDDWKAWIEVDELIVRITYRIISIVPPANMDENNNGITWARRIYIIIDIQLMMTRYIILYVHVCESRNILYIGTIEKHDYRKNNAEIMCDGKGASRGRAFGGMVYRFRFHARGPLNKRTRK</sequence>
<proteinExistence type="predicted"/>
<evidence type="ECO:0000313" key="1">
    <source>
        <dbReference type="EMBL" id="KAE9531259.1"/>
    </source>
</evidence>
<keyword evidence="2" id="KW-1185">Reference proteome</keyword>
<name>A0A6G0TDM2_APHGL</name>
<protein>
    <submittedName>
        <fullName evidence="1">Uncharacterized protein</fullName>
    </submittedName>
</protein>
<dbReference type="Proteomes" id="UP000475862">
    <property type="component" value="Unassembled WGS sequence"/>
</dbReference>
<organism evidence="1 2">
    <name type="scientific">Aphis glycines</name>
    <name type="common">Soybean aphid</name>
    <dbReference type="NCBI Taxonomy" id="307491"/>
    <lineage>
        <taxon>Eukaryota</taxon>
        <taxon>Metazoa</taxon>
        <taxon>Ecdysozoa</taxon>
        <taxon>Arthropoda</taxon>
        <taxon>Hexapoda</taxon>
        <taxon>Insecta</taxon>
        <taxon>Pterygota</taxon>
        <taxon>Neoptera</taxon>
        <taxon>Paraneoptera</taxon>
        <taxon>Hemiptera</taxon>
        <taxon>Sternorrhyncha</taxon>
        <taxon>Aphidomorpha</taxon>
        <taxon>Aphidoidea</taxon>
        <taxon>Aphididae</taxon>
        <taxon>Aphidini</taxon>
        <taxon>Aphis</taxon>
        <taxon>Aphis</taxon>
    </lineage>
</organism>
<accession>A0A6G0TDM2</accession>
<reference evidence="1 2" key="1">
    <citation type="submission" date="2019-08" db="EMBL/GenBank/DDBJ databases">
        <title>The genome of the soybean aphid Biotype 1, its phylome, world population structure and adaptation to the North American continent.</title>
        <authorList>
            <person name="Giordano R."/>
            <person name="Donthu R.K."/>
            <person name="Hernandez A.G."/>
            <person name="Wright C.L."/>
            <person name="Zimin A.V."/>
        </authorList>
    </citation>
    <scope>NUCLEOTIDE SEQUENCE [LARGE SCALE GENOMIC DNA]</scope>
    <source>
        <tissue evidence="1">Whole aphids</tissue>
    </source>
</reference>
<comment type="caution">
    <text evidence="1">The sequence shown here is derived from an EMBL/GenBank/DDBJ whole genome shotgun (WGS) entry which is preliminary data.</text>
</comment>